<gene>
    <name evidence="3" type="ORF">GCM10011425_04170</name>
</gene>
<evidence type="ECO:0000313" key="3">
    <source>
        <dbReference type="EMBL" id="GGI49205.1"/>
    </source>
</evidence>
<evidence type="ECO:0000313" key="4">
    <source>
        <dbReference type="Proteomes" id="UP000662074"/>
    </source>
</evidence>
<evidence type="ECO:0000259" key="2">
    <source>
        <dbReference type="Pfam" id="PF01841"/>
    </source>
</evidence>
<sequence>MTIKSTITLLLLWCFTLSAFAENKEFEAFAQEQSQLMQKAYEKKDIKAYDELLSTFVSRYEKLTPQDKKFYSGYLTNAYYNLSCTYSLLNQKKEAVTYLDKSIKAGYLNYSHILEDTDLENIRKEAGYKALVQPLRKVGDYPYILKNAAAYNTKDKRAVPVFTYQAATDPNLVTLRKTFNLDSIAGKGNEVSKVINMMNWIHNLVPHDGNHGNPVVKNAMSMINECKRDNRGLNCRGLATVLNECYLSMGIKSRFLTCLPKDSLGVDNDCHVINMVYINDLKKWVWMDPTNNAYVLDEKGQLLGPEEVRERLIANKTLILNPDANWNRKYSENKAHYLDYYMSKNLYYLECPVSSEYDTETTASGKNIQYVQLLPLEYFKNKGDNKTVSTNNKSQVTYTTYATNNPTLFWAAPAN</sequence>
<reference evidence="3" key="2">
    <citation type="submission" date="2020-09" db="EMBL/GenBank/DDBJ databases">
        <authorList>
            <person name="Sun Q."/>
            <person name="Sedlacek I."/>
        </authorList>
    </citation>
    <scope>NUCLEOTIDE SEQUENCE</scope>
    <source>
        <strain evidence="3">CCM 8711</strain>
    </source>
</reference>
<dbReference type="InterPro" id="IPR038765">
    <property type="entry name" value="Papain-like_cys_pep_sf"/>
</dbReference>
<dbReference type="SUPFAM" id="SSF54001">
    <property type="entry name" value="Cysteine proteinases"/>
    <property type="match status" value="1"/>
</dbReference>
<accession>A0A917MZX8</accession>
<comment type="caution">
    <text evidence="3">The sequence shown here is derived from an EMBL/GenBank/DDBJ whole genome shotgun (WGS) entry which is preliminary data.</text>
</comment>
<name>A0A917MZX8_9SPHI</name>
<feature type="chain" id="PRO_5037333105" evidence="1">
    <location>
        <begin position="22"/>
        <end position="415"/>
    </location>
</feature>
<dbReference type="Proteomes" id="UP000662074">
    <property type="component" value="Unassembled WGS sequence"/>
</dbReference>
<dbReference type="AlphaFoldDB" id="A0A917MZX8"/>
<organism evidence="3 4">
    <name type="scientific">Mucilaginibacter galii</name>
    <dbReference type="NCBI Taxonomy" id="2005073"/>
    <lineage>
        <taxon>Bacteria</taxon>
        <taxon>Pseudomonadati</taxon>
        <taxon>Bacteroidota</taxon>
        <taxon>Sphingobacteriia</taxon>
        <taxon>Sphingobacteriales</taxon>
        <taxon>Sphingobacteriaceae</taxon>
        <taxon>Mucilaginibacter</taxon>
    </lineage>
</organism>
<protein>
    <submittedName>
        <fullName evidence="3">Transglutaminase</fullName>
    </submittedName>
</protein>
<feature type="signal peptide" evidence="1">
    <location>
        <begin position="1"/>
        <end position="21"/>
    </location>
</feature>
<reference evidence="3" key="1">
    <citation type="journal article" date="2014" name="Int. J. Syst. Evol. Microbiol.">
        <title>Complete genome sequence of Corynebacterium casei LMG S-19264T (=DSM 44701T), isolated from a smear-ripened cheese.</title>
        <authorList>
            <consortium name="US DOE Joint Genome Institute (JGI-PGF)"/>
            <person name="Walter F."/>
            <person name="Albersmeier A."/>
            <person name="Kalinowski J."/>
            <person name="Ruckert C."/>
        </authorList>
    </citation>
    <scope>NUCLEOTIDE SEQUENCE</scope>
    <source>
        <strain evidence="3">CCM 8711</strain>
    </source>
</reference>
<keyword evidence="4" id="KW-1185">Reference proteome</keyword>
<keyword evidence="1" id="KW-0732">Signal</keyword>
<dbReference type="RefSeq" id="WP_229747004.1">
    <property type="nucleotide sequence ID" value="NZ_BMDO01000001.1"/>
</dbReference>
<dbReference type="InterPro" id="IPR002931">
    <property type="entry name" value="Transglutaminase-like"/>
</dbReference>
<evidence type="ECO:0000256" key="1">
    <source>
        <dbReference type="SAM" id="SignalP"/>
    </source>
</evidence>
<dbReference type="Gene3D" id="3.10.620.30">
    <property type="match status" value="1"/>
</dbReference>
<feature type="domain" description="Transglutaminase-like" evidence="2">
    <location>
        <begin position="183"/>
        <end position="289"/>
    </location>
</feature>
<proteinExistence type="predicted"/>
<dbReference type="EMBL" id="BMDO01000001">
    <property type="protein sequence ID" value="GGI49205.1"/>
    <property type="molecule type" value="Genomic_DNA"/>
</dbReference>
<dbReference type="Pfam" id="PF01841">
    <property type="entry name" value="Transglut_core"/>
    <property type="match status" value="1"/>
</dbReference>
<dbReference type="NCBIfam" id="NF047558">
    <property type="entry name" value="TPR_END_plus"/>
    <property type="match status" value="1"/>
</dbReference>